<dbReference type="EMBL" id="BMAW01004766">
    <property type="protein sequence ID" value="GFS90750.1"/>
    <property type="molecule type" value="Genomic_DNA"/>
</dbReference>
<accession>A0A8X6N319</accession>
<comment type="caution">
    <text evidence="2">The sequence shown here is derived from an EMBL/GenBank/DDBJ whole genome shotgun (WGS) entry which is preliminary data.</text>
</comment>
<reference evidence="2" key="1">
    <citation type="submission" date="2020-08" db="EMBL/GenBank/DDBJ databases">
        <title>Multicomponent nature underlies the extraordinary mechanical properties of spider dragline silk.</title>
        <authorList>
            <person name="Kono N."/>
            <person name="Nakamura H."/>
            <person name="Mori M."/>
            <person name="Yoshida Y."/>
            <person name="Ohtoshi R."/>
            <person name="Malay A.D."/>
            <person name="Moran D.A.P."/>
            <person name="Tomita M."/>
            <person name="Numata K."/>
            <person name="Arakawa K."/>
        </authorList>
    </citation>
    <scope>NUCLEOTIDE SEQUENCE</scope>
</reference>
<keyword evidence="3" id="KW-1185">Reference proteome</keyword>
<organism evidence="2 3">
    <name type="scientific">Nephila pilipes</name>
    <name type="common">Giant wood spider</name>
    <name type="synonym">Nephila maculata</name>
    <dbReference type="NCBI Taxonomy" id="299642"/>
    <lineage>
        <taxon>Eukaryota</taxon>
        <taxon>Metazoa</taxon>
        <taxon>Ecdysozoa</taxon>
        <taxon>Arthropoda</taxon>
        <taxon>Chelicerata</taxon>
        <taxon>Arachnida</taxon>
        <taxon>Araneae</taxon>
        <taxon>Araneomorphae</taxon>
        <taxon>Entelegynae</taxon>
        <taxon>Araneoidea</taxon>
        <taxon>Nephilidae</taxon>
        <taxon>Nephila</taxon>
    </lineage>
</organism>
<evidence type="ECO:0000313" key="3">
    <source>
        <dbReference type="Proteomes" id="UP000887013"/>
    </source>
</evidence>
<name>A0A8X6N319_NEPPI</name>
<evidence type="ECO:0000256" key="1">
    <source>
        <dbReference type="SAM" id="MobiDB-lite"/>
    </source>
</evidence>
<dbReference type="Proteomes" id="UP000887013">
    <property type="component" value="Unassembled WGS sequence"/>
</dbReference>
<gene>
    <name evidence="2" type="ORF">NPIL_401301</name>
</gene>
<dbReference type="AlphaFoldDB" id="A0A8X6N319"/>
<proteinExistence type="predicted"/>
<feature type="region of interest" description="Disordered" evidence="1">
    <location>
        <begin position="28"/>
        <end position="60"/>
    </location>
</feature>
<protein>
    <submittedName>
        <fullName evidence="2">Uncharacterized protein</fullName>
    </submittedName>
</protein>
<evidence type="ECO:0000313" key="2">
    <source>
        <dbReference type="EMBL" id="GFS90750.1"/>
    </source>
</evidence>
<sequence length="77" mass="8639">MNVPGPLAPLADPCGSKQATQKVLLTHPITEIEQKSDSKSIPYSPHQHEDFKQPSFNARQPLLHDDLHIPKSSIYRL</sequence>